<keyword evidence="12" id="KW-1185">Reference proteome</keyword>
<evidence type="ECO:0000256" key="4">
    <source>
        <dbReference type="ARBA" id="ARBA00022692"/>
    </source>
</evidence>
<dbReference type="InterPro" id="IPR004117">
    <property type="entry name" value="7tm6_olfct_rcpt"/>
</dbReference>
<evidence type="ECO:0000256" key="8">
    <source>
        <dbReference type="ARBA" id="ARBA00023170"/>
    </source>
</evidence>
<keyword evidence="4 10" id="KW-0812">Transmembrane</keyword>
<feature type="transmembrane region" description="Helical" evidence="10">
    <location>
        <begin position="22"/>
        <end position="43"/>
    </location>
</feature>
<dbReference type="Proteomes" id="UP000410492">
    <property type="component" value="Unassembled WGS sequence"/>
</dbReference>
<evidence type="ECO:0000256" key="7">
    <source>
        <dbReference type="ARBA" id="ARBA00023136"/>
    </source>
</evidence>
<keyword evidence="5" id="KW-0552">Olfaction</keyword>
<organism evidence="11 12">
    <name type="scientific">Callosobruchus maculatus</name>
    <name type="common">Southern cowpea weevil</name>
    <name type="synonym">Pulse bruchid</name>
    <dbReference type="NCBI Taxonomy" id="64391"/>
    <lineage>
        <taxon>Eukaryota</taxon>
        <taxon>Metazoa</taxon>
        <taxon>Ecdysozoa</taxon>
        <taxon>Arthropoda</taxon>
        <taxon>Hexapoda</taxon>
        <taxon>Insecta</taxon>
        <taxon>Pterygota</taxon>
        <taxon>Neoptera</taxon>
        <taxon>Endopterygota</taxon>
        <taxon>Coleoptera</taxon>
        <taxon>Polyphaga</taxon>
        <taxon>Cucujiformia</taxon>
        <taxon>Chrysomeloidea</taxon>
        <taxon>Chrysomelidae</taxon>
        <taxon>Bruchinae</taxon>
        <taxon>Bruchini</taxon>
        <taxon>Callosobruchus</taxon>
    </lineage>
</organism>
<evidence type="ECO:0000256" key="2">
    <source>
        <dbReference type="ARBA" id="ARBA00022475"/>
    </source>
</evidence>
<dbReference type="GO" id="GO:0005886">
    <property type="term" value="C:plasma membrane"/>
    <property type="evidence" value="ECO:0007669"/>
    <property type="project" value="UniProtKB-SubCell"/>
</dbReference>
<comment type="subcellular location">
    <subcellularLocation>
        <location evidence="1">Cell membrane</location>
        <topology evidence="1">Multi-pass membrane protein</topology>
    </subcellularLocation>
</comment>
<evidence type="ECO:0008006" key="13">
    <source>
        <dbReference type="Google" id="ProtNLM"/>
    </source>
</evidence>
<keyword evidence="7 10" id="KW-0472">Membrane</keyword>
<dbReference type="AlphaFoldDB" id="A0A653BG16"/>
<keyword evidence="9" id="KW-0807">Transducer</keyword>
<keyword evidence="3" id="KW-0716">Sensory transduction</keyword>
<sequence length="226" mass="26348">MVFRSHIPRSIDFWTLFAWEHIPASGLVLLEVSLDVIVLNILTMTKLQFRMLRYEVERIFSFNNERSEDFNLKMKRCNEHHTFLLGFRTMVNDTFSSLMLIYMGVVILILCIEMYLMMTMDTLADILGAALYAAQMFFEFFVCYCFPAQDLSDEAELLSVTLYSNNWNLYPAYYKDMMLFLGKSRLEVIYSAGGLLKLNHQTGMSAVKTMVSYSMFLQTMTQLETT</sequence>
<dbReference type="PANTHER" id="PTHR21137">
    <property type="entry name" value="ODORANT RECEPTOR"/>
    <property type="match status" value="1"/>
</dbReference>
<reference evidence="11 12" key="1">
    <citation type="submission" date="2019-01" db="EMBL/GenBank/DDBJ databases">
        <authorList>
            <person name="Sayadi A."/>
        </authorList>
    </citation>
    <scope>NUCLEOTIDE SEQUENCE [LARGE SCALE GENOMIC DNA]</scope>
</reference>
<evidence type="ECO:0000313" key="11">
    <source>
        <dbReference type="EMBL" id="VEN33955.1"/>
    </source>
</evidence>
<dbReference type="PANTHER" id="PTHR21137:SF35">
    <property type="entry name" value="ODORANT RECEPTOR 19A-RELATED"/>
    <property type="match status" value="1"/>
</dbReference>
<dbReference type="EMBL" id="CAACVG010000353">
    <property type="protein sequence ID" value="VEN33955.1"/>
    <property type="molecule type" value="Genomic_DNA"/>
</dbReference>
<keyword evidence="2" id="KW-1003">Cell membrane</keyword>
<dbReference type="GO" id="GO:0005549">
    <property type="term" value="F:odorant binding"/>
    <property type="evidence" value="ECO:0007669"/>
    <property type="project" value="InterPro"/>
</dbReference>
<name>A0A653BG16_CALMS</name>
<evidence type="ECO:0000256" key="1">
    <source>
        <dbReference type="ARBA" id="ARBA00004651"/>
    </source>
</evidence>
<protein>
    <recommendedName>
        <fullName evidence="13">Odorant receptor</fullName>
    </recommendedName>
</protein>
<evidence type="ECO:0000256" key="9">
    <source>
        <dbReference type="ARBA" id="ARBA00023224"/>
    </source>
</evidence>
<evidence type="ECO:0000256" key="5">
    <source>
        <dbReference type="ARBA" id="ARBA00022725"/>
    </source>
</evidence>
<evidence type="ECO:0000256" key="10">
    <source>
        <dbReference type="SAM" id="Phobius"/>
    </source>
</evidence>
<proteinExistence type="predicted"/>
<accession>A0A653BG16</accession>
<evidence type="ECO:0000256" key="3">
    <source>
        <dbReference type="ARBA" id="ARBA00022606"/>
    </source>
</evidence>
<dbReference type="OrthoDB" id="6759486at2759"/>
<evidence type="ECO:0000313" key="12">
    <source>
        <dbReference type="Proteomes" id="UP000410492"/>
    </source>
</evidence>
<evidence type="ECO:0000256" key="6">
    <source>
        <dbReference type="ARBA" id="ARBA00022989"/>
    </source>
</evidence>
<keyword evidence="6 10" id="KW-1133">Transmembrane helix</keyword>
<feature type="transmembrane region" description="Helical" evidence="10">
    <location>
        <begin position="98"/>
        <end position="120"/>
    </location>
</feature>
<dbReference type="Pfam" id="PF02949">
    <property type="entry name" value="7tm_6"/>
    <property type="match status" value="1"/>
</dbReference>
<feature type="transmembrane region" description="Helical" evidence="10">
    <location>
        <begin position="126"/>
        <end position="146"/>
    </location>
</feature>
<dbReference type="GO" id="GO:0007165">
    <property type="term" value="P:signal transduction"/>
    <property type="evidence" value="ECO:0007669"/>
    <property type="project" value="UniProtKB-KW"/>
</dbReference>
<keyword evidence="8" id="KW-0675">Receptor</keyword>
<dbReference type="GO" id="GO:0004984">
    <property type="term" value="F:olfactory receptor activity"/>
    <property type="evidence" value="ECO:0007669"/>
    <property type="project" value="InterPro"/>
</dbReference>
<gene>
    <name evidence="11" type="ORF">CALMAC_LOCUS323</name>
</gene>